<dbReference type="AlphaFoldDB" id="A0A5P8KC65"/>
<dbReference type="Proteomes" id="UP000327294">
    <property type="component" value="Chromosome"/>
</dbReference>
<dbReference type="EMBL" id="CP045096">
    <property type="protein sequence ID" value="QFR00732.1"/>
    <property type="molecule type" value="Genomic_DNA"/>
</dbReference>
<protein>
    <submittedName>
        <fullName evidence="2">Uncharacterized protein</fullName>
    </submittedName>
</protein>
<dbReference type="RefSeq" id="WP_152172062.1">
    <property type="nucleotide sequence ID" value="NZ_CP045096.1"/>
</dbReference>
<name>A0A5P8KC65_9ACTN</name>
<dbReference type="KEGG" id="sphv:F9278_36265"/>
<organism evidence="2 3">
    <name type="scientific">Streptomyces phaeolivaceus</name>
    <dbReference type="NCBI Taxonomy" id="2653200"/>
    <lineage>
        <taxon>Bacteria</taxon>
        <taxon>Bacillati</taxon>
        <taxon>Actinomycetota</taxon>
        <taxon>Actinomycetes</taxon>
        <taxon>Kitasatosporales</taxon>
        <taxon>Streptomycetaceae</taxon>
        <taxon>Streptomyces</taxon>
    </lineage>
</organism>
<evidence type="ECO:0000313" key="2">
    <source>
        <dbReference type="EMBL" id="QFR00732.1"/>
    </source>
</evidence>
<accession>A0A5P8KC65</accession>
<gene>
    <name evidence="2" type="ORF">F9278_36265</name>
</gene>
<evidence type="ECO:0000313" key="3">
    <source>
        <dbReference type="Proteomes" id="UP000327294"/>
    </source>
</evidence>
<reference evidence="2 3" key="1">
    <citation type="submission" date="2019-10" db="EMBL/GenBank/DDBJ databases">
        <title>Streptomyces sp. strain GY16 isolated from leaves of Broussonetia papyrifera.</title>
        <authorList>
            <person name="Mo P."/>
        </authorList>
    </citation>
    <scope>NUCLEOTIDE SEQUENCE [LARGE SCALE GENOMIC DNA]</scope>
    <source>
        <strain evidence="2 3">GY16</strain>
    </source>
</reference>
<keyword evidence="3" id="KW-1185">Reference proteome</keyword>
<sequence length="111" mass="12268">MTDKPPVPATMFDLWPRIPVDTSDTSAFDRIARLAAFAADDWTLGPNGPFKQRMTPAEICRRQIHEGLLHLLELGLIDIDTTRIDAAPGIPCQREEPTAPEAKPQDQAPLP</sequence>
<proteinExistence type="predicted"/>
<feature type="region of interest" description="Disordered" evidence="1">
    <location>
        <begin position="87"/>
        <end position="111"/>
    </location>
</feature>
<evidence type="ECO:0000256" key="1">
    <source>
        <dbReference type="SAM" id="MobiDB-lite"/>
    </source>
</evidence>